<organism evidence="1 2">
    <name type="scientific">Parasphingorhabdus marina DSM 22363</name>
    <dbReference type="NCBI Taxonomy" id="1123272"/>
    <lineage>
        <taxon>Bacteria</taxon>
        <taxon>Pseudomonadati</taxon>
        <taxon>Pseudomonadota</taxon>
        <taxon>Alphaproteobacteria</taxon>
        <taxon>Sphingomonadales</taxon>
        <taxon>Sphingomonadaceae</taxon>
        <taxon>Parasphingorhabdus</taxon>
    </lineage>
</organism>
<dbReference type="RefSeq" id="WP_074204606.1">
    <property type="nucleotide sequence ID" value="NZ_FSQW01000001.1"/>
</dbReference>
<dbReference type="InterPro" id="IPR021074">
    <property type="entry name" value="Formate_DH_dsu"/>
</dbReference>
<gene>
    <name evidence="1" type="ORF">SAMN02745824_1726</name>
</gene>
<dbReference type="Pfam" id="PF11390">
    <property type="entry name" value="FdsD"/>
    <property type="match status" value="1"/>
</dbReference>
<keyword evidence="2" id="KW-1185">Reference proteome</keyword>
<sequence length="76" mass="8236">MSSADHLVYMANQIARNFGALADDAAATKVAEHILLYWDPRMKSRIVQCAKNEVSELSAVTAEAVRIVADKTTSNG</sequence>
<dbReference type="AlphaFoldDB" id="A0A1N6D9Q3"/>
<protein>
    <submittedName>
        <fullName evidence="1">Formate dehydrogenase subunit delta</fullName>
    </submittedName>
</protein>
<evidence type="ECO:0000313" key="1">
    <source>
        <dbReference type="EMBL" id="SIN67424.1"/>
    </source>
</evidence>
<name>A0A1N6D9Q3_9SPHN</name>
<accession>A0A1N6D9Q3</accession>
<evidence type="ECO:0000313" key="2">
    <source>
        <dbReference type="Proteomes" id="UP000185192"/>
    </source>
</evidence>
<dbReference type="OrthoDB" id="7409377at2"/>
<reference evidence="2" key="1">
    <citation type="submission" date="2016-11" db="EMBL/GenBank/DDBJ databases">
        <authorList>
            <person name="Varghese N."/>
            <person name="Submissions S."/>
        </authorList>
    </citation>
    <scope>NUCLEOTIDE SEQUENCE [LARGE SCALE GENOMIC DNA]</scope>
    <source>
        <strain evidence="2">DSM 22363</strain>
    </source>
</reference>
<dbReference type="STRING" id="1123272.SAMN02745824_1726"/>
<dbReference type="EMBL" id="FSQW01000001">
    <property type="protein sequence ID" value="SIN67424.1"/>
    <property type="molecule type" value="Genomic_DNA"/>
</dbReference>
<proteinExistence type="predicted"/>
<dbReference type="Proteomes" id="UP000185192">
    <property type="component" value="Unassembled WGS sequence"/>
</dbReference>